<comment type="caution">
    <text evidence="2">The sequence shown here is derived from an EMBL/GenBank/DDBJ whole genome shotgun (WGS) entry which is preliminary data.</text>
</comment>
<name>A0AAW1W7Y3_RUBAR</name>
<evidence type="ECO:0000256" key="1">
    <source>
        <dbReference type="SAM" id="SignalP"/>
    </source>
</evidence>
<dbReference type="AlphaFoldDB" id="A0AAW1W7Y3"/>
<organism evidence="2 3">
    <name type="scientific">Rubus argutus</name>
    <name type="common">Southern blackberry</name>
    <dbReference type="NCBI Taxonomy" id="59490"/>
    <lineage>
        <taxon>Eukaryota</taxon>
        <taxon>Viridiplantae</taxon>
        <taxon>Streptophyta</taxon>
        <taxon>Embryophyta</taxon>
        <taxon>Tracheophyta</taxon>
        <taxon>Spermatophyta</taxon>
        <taxon>Magnoliopsida</taxon>
        <taxon>eudicotyledons</taxon>
        <taxon>Gunneridae</taxon>
        <taxon>Pentapetalae</taxon>
        <taxon>rosids</taxon>
        <taxon>fabids</taxon>
        <taxon>Rosales</taxon>
        <taxon>Rosaceae</taxon>
        <taxon>Rosoideae</taxon>
        <taxon>Rosoideae incertae sedis</taxon>
        <taxon>Rubus</taxon>
    </lineage>
</organism>
<evidence type="ECO:0000313" key="3">
    <source>
        <dbReference type="Proteomes" id="UP001457282"/>
    </source>
</evidence>
<keyword evidence="1" id="KW-0732">Signal</keyword>
<feature type="chain" id="PRO_5043486489" evidence="1">
    <location>
        <begin position="27"/>
        <end position="173"/>
    </location>
</feature>
<proteinExistence type="predicted"/>
<dbReference type="EMBL" id="JBEDUW010000006">
    <property type="protein sequence ID" value="KAK9920076.1"/>
    <property type="molecule type" value="Genomic_DNA"/>
</dbReference>
<dbReference type="Proteomes" id="UP001457282">
    <property type="component" value="Unassembled WGS sequence"/>
</dbReference>
<evidence type="ECO:0000313" key="2">
    <source>
        <dbReference type="EMBL" id="KAK9920076.1"/>
    </source>
</evidence>
<reference evidence="2 3" key="1">
    <citation type="journal article" date="2023" name="G3 (Bethesda)">
        <title>A chromosome-length genome assembly and annotation of blackberry (Rubus argutus, cv. 'Hillquist').</title>
        <authorList>
            <person name="Bruna T."/>
            <person name="Aryal R."/>
            <person name="Dudchenko O."/>
            <person name="Sargent D.J."/>
            <person name="Mead D."/>
            <person name="Buti M."/>
            <person name="Cavallini A."/>
            <person name="Hytonen T."/>
            <person name="Andres J."/>
            <person name="Pham M."/>
            <person name="Weisz D."/>
            <person name="Mascagni F."/>
            <person name="Usai G."/>
            <person name="Natali L."/>
            <person name="Bassil N."/>
            <person name="Fernandez G.E."/>
            <person name="Lomsadze A."/>
            <person name="Armour M."/>
            <person name="Olukolu B."/>
            <person name="Poorten T."/>
            <person name="Britton C."/>
            <person name="Davik J."/>
            <person name="Ashrafi H."/>
            <person name="Aiden E.L."/>
            <person name="Borodovsky M."/>
            <person name="Worthington M."/>
        </authorList>
    </citation>
    <scope>NUCLEOTIDE SEQUENCE [LARGE SCALE GENOMIC DNA]</scope>
    <source>
        <strain evidence="2">PI 553951</strain>
    </source>
</reference>
<feature type="signal peptide" evidence="1">
    <location>
        <begin position="1"/>
        <end position="26"/>
    </location>
</feature>
<protein>
    <submittedName>
        <fullName evidence="2">Uncharacterized protein</fullName>
    </submittedName>
</protein>
<sequence length="173" mass="19166">MRNCHSEVLLSALLSALLSQMGRVCSLEFRPYLKSPDSGLADPLLDDSKEILARREQKEKLTSEHIVQCQHSSVSNLNNETARWGHKFETSTKTILLEAFSLNVIAADENEQIRFACLCNVTADSEGRRVLGIGFKPGLDPAKKASAGQARGIQFLDIRNNTDPYLTIKAHRG</sequence>
<keyword evidence="3" id="KW-1185">Reference proteome</keyword>
<gene>
    <name evidence="2" type="ORF">M0R45_028639</name>
</gene>
<accession>A0AAW1W7Y3</accession>